<evidence type="ECO:0000313" key="1">
    <source>
        <dbReference type="EMBL" id="GAI23984.1"/>
    </source>
</evidence>
<dbReference type="AlphaFoldDB" id="X1NZC0"/>
<accession>X1NZC0</accession>
<name>X1NZC0_9ZZZZ</name>
<protein>
    <submittedName>
        <fullName evidence="1">Uncharacterized protein</fullName>
    </submittedName>
</protein>
<sequence length="190" mass="22065">MGFNIPFTTLDTRDPKLFDKLPKDFIEKNNLYDDWPMEWVEGDEDFDVTVDANGKVVEYWCRRSSGYPDWPHYLYYPGDDPGAIVRTREHPFRQPVKQGGYTKYFHENRGFFTEGGDAWHGLTRSPDMEIVIDEKGFMVDSWDSQTKKRYGTLGDEIGSRENTFEMPPDQKAVKDMTKAELEAAIKELGV</sequence>
<gene>
    <name evidence="1" type="ORF">S06H3_31749</name>
</gene>
<proteinExistence type="predicted"/>
<reference evidence="1" key="1">
    <citation type="journal article" date="2014" name="Front. Microbiol.">
        <title>High frequency of phylogenetically diverse reductive dehalogenase-homologous genes in deep subseafloor sedimentary metagenomes.</title>
        <authorList>
            <person name="Kawai M."/>
            <person name="Futagami T."/>
            <person name="Toyoda A."/>
            <person name="Takaki Y."/>
            <person name="Nishi S."/>
            <person name="Hori S."/>
            <person name="Arai W."/>
            <person name="Tsubouchi T."/>
            <person name="Morono Y."/>
            <person name="Uchiyama I."/>
            <person name="Ito T."/>
            <person name="Fujiyama A."/>
            <person name="Inagaki F."/>
            <person name="Takami H."/>
        </authorList>
    </citation>
    <scope>NUCLEOTIDE SEQUENCE</scope>
    <source>
        <strain evidence="1">Expedition CK06-06</strain>
    </source>
</reference>
<comment type="caution">
    <text evidence="1">The sequence shown here is derived from an EMBL/GenBank/DDBJ whole genome shotgun (WGS) entry which is preliminary data.</text>
</comment>
<feature type="non-terminal residue" evidence="1">
    <location>
        <position position="190"/>
    </location>
</feature>
<organism evidence="1">
    <name type="scientific">marine sediment metagenome</name>
    <dbReference type="NCBI Taxonomy" id="412755"/>
    <lineage>
        <taxon>unclassified sequences</taxon>
        <taxon>metagenomes</taxon>
        <taxon>ecological metagenomes</taxon>
    </lineage>
</organism>
<dbReference type="EMBL" id="BARV01018816">
    <property type="protein sequence ID" value="GAI23984.1"/>
    <property type="molecule type" value="Genomic_DNA"/>
</dbReference>